<protein>
    <submittedName>
        <fullName evidence="6">ABC-type Fe3+-hydroxamate transport system substrate-binding protein</fullName>
    </submittedName>
</protein>
<dbReference type="EMBL" id="SNYJ01000005">
    <property type="protein sequence ID" value="TDQ40757.1"/>
    <property type="molecule type" value="Genomic_DNA"/>
</dbReference>
<keyword evidence="3" id="KW-0804">Transcription</keyword>
<dbReference type="InterPro" id="IPR050204">
    <property type="entry name" value="AraC_XylS_family_regulators"/>
</dbReference>
<dbReference type="InterPro" id="IPR018060">
    <property type="entry name" value="HTH_AraC"/>
</dbReference>
<accession>A0A4V3D5N0</accession>
<feature type="domain" description="HTH araC/xylS-type" evidence="4">
    <location>
        <begin position="172"/>
        <end position="269"/>
    </location>
</feature>
<sequence>MGSRERMEHLYVPALRMVSFQSNQVKHWKRKDLCKNAIILVRDSQAELTINGMMEYAQPGAVYFFPAGTTVECQTPGGKHTALTLVLFTCLQLSRPDKAWTALEARFSVCGRLDLDDSAGESSISSAIQHLFSFKGTDNRVELRHALHNVLMAMRTSSQSQQDLGQRDIGMRTALVYMEANYTRELKLSQLAAMAGLSENHFIRIFKRQTGLTPMVYMTKLRMRRAKELLFGEVKIKTIAQQVGYQDEHYFSRIFKKAEGVAPTMYLKQGAPRLAAMYYGLDDCLLTLGLRPVAALSYRERVTGSSGLSIDQNQRQEGCVQLVASKLDYDELKGARPDLILTSDRLEVDEATTRIASTIRIPYSNDQGQLLNNLGELFGKKEQAASWNQRYETLKHTYQTKLRERLGHATVCFIRVGPTFYRVYGQHNQTGSLLYGDLGLTQSGLYPSSEWALDLPLDDLSHYAADYLLLAVDPTDAARQRLRELLQSEQWKSMAAVRQGRVYDTSDLLFKTLGPSGKLWAMERVGGLLLAAK</sequence>
<dbReference type="SMART" id="SM00342">
    <property type="entry name" value="HTH_ARAC"/>
    <property type="match status" value="1"/>
</dbReference>
<dbReference type="PRINTS" id="PR00032">
    <property type="entry name" value="HTHARAC"/>
</dbReference>
<dbReference type="SUPFAM" id="SSF53807">
    <property type="entry name" value="Helical backbone' metal receptor"/>
    <property type="match status" value="1"/>
</dbReference>
<keyword evidence="7" id="KW-1185">Reference proteome</keyword>
<dbReference type="Gene3D" id="3.40.50.1980">
    <property type="entry name" value="Nitrogenase molybdenum iron protein domain"/>
    <property type="match status" value="2"/>
</dbReference>
<name>A0A4V3D5N0_9BACI</name>
<evidence type="ECO:0000256" key="1">
    <source>
        <dbReference type="ARBA" id="ARBA00023015"/>
    </source>
</evidence>
<evidence type="ECO:0000256" key="2">
    <source>
        <dbReference type="ARBA" id="ARBA00023125"/>
    </source>
</evidence>
<dbReference type="InterPro" id="IPR002491">
    <property type="entry name" value="ABC_transptr_periplasmic_BD"/>
</dbReference>
<dbReference type="PROSITE" id="PS01124">
    <property type="entry name" value="HTH_ARAC_FAMILY_2"/>
    <property type="match status" value="1"/>
</dbReference>
<keyword evidence="2" id="KW-0238">DNA-binding</keyword>
<feature type="domain" description="Fe/B12 periplasmic-binding" evidence="5">
    <location>
        <begin position="273"/>
        <end position="533"/>
    </location>
</feature>
<reference evidence="6 7" key="1">
    <citation type="submission" date="2019-03" db="EMBL/GenBank/DDBJ databases">
        <title>Genomic Encyclopedia of Type Strains, Phase IV (KMG-IV): sequencing the most valuable type-strain genomes for metagenomic binning, comparative biology and taxonomic classification.</title>
        <authorList>
            <person name="Goeker M."/>
        </authorList>
    </citation>
    <scope>NUCLEOTIDE SEQUENCE [LARGE SCALE GENOMIC DNA]</scope>
    <source>
        <strain evidence="6 7">DSM 28697</strain>
    </source>
</reference>
<organism evidence="6 7">
    <name type="scientific">Aureibacillus halotolerans</name>
    <dbReference type="NCBI Taxonomy" id="1508390"/>
    <lineage>
        <taxon>Bacteria</taxon>
        <taxon>Bacillati</taxon>
        <taxon>Bacillota</taxon>
        <taxon>Bacilli</taxon>
        <taxon>Bacillales</taxon>
        <taxon>Bacillaceae</taxon>
        <taxon>Aureibacillus</taxon>
    </lineage>
</organism>
<keyword evidence="1" id="KW-0805">Transcription regulation</keyword>
<proteinExistence type="predicted"/>
<dbReference type="RefSeq" id="WP_166639209.1">
    <property type="nucleotide sequence ID" value="NZ_SNYJ01000005.1"/>
</dbReference>
<evidence type="ECO:0000256" key="3">
    <source>
        <dbReference type="ARBA" id="ARBA00023163"/>
    </source>
</evidence>
<evidence type="ECO:0000313" key="6">
    <source>
        <dbReference type="EMBL" id="TDQ40757.1"/>
    </source>
</evidence>
<dbReference type="InterPro" id="IPR020449">
    <property type="entry name" value="Tscrpt_reg_AraC-type_HTH"/>
</dbReference>
<comment type="caution">
    <text evidence="6">The sequence shown here is derived from an EMBL/GenBank/DDBJ whole genome shotgun (WGS) entry which is preliminary data.</text>
</comment>
<dbReference type="PANTHER" id="PTHR46796">
    <property type="entry name" value="HTH-TYPE TRANSCRIPTIONAL ACTIVATOR RHAS-RELATED"/>
    <property type="match status" value="1"/>
</dbReference>
<dbReference type="PROSITE" id="PS50983">
    <property type="entry name" value="FE_B12_PBP"/>
    <property type="match status" value="1"/>
</dbReference>
<evidence type="ECO:0000259" key="5">
    <source>
        <dbReference type="PROSITE" id="PS50983"/>
    </source>
</evidence>
<evidence type="ECO:0000259" key="4">
    <source>
        <dbReference type="PROSITE" id="PS01124"/>
    </source>
</evidence>
<evidence type="ECO:0000313" key="7">
    <source>
        <dbReference type="Proteomes" id="UP000295632"/>
    </source>
</evidence>
<gene>
    <name evidence="6" type="ORF">EV213_105103</name>
</gene>
<dbReference type="PROSITE" id="PS00041">
    <property type="entry name" value="HTH_ARAC_FAMILY_1"/>
    <property type="match status" value="1"/>
</dbReference>
<dbReference type="Proteomes" id="UP000295632">
    <property type="component" value="Unassembled WGS sequence"/>
</dbReference>
<dbReference type="Pfam" id="PF01497">
    <property type="entry name" value="Peripla_BP_2"/>
    <property type="match status" value="1"/>
</dbReference>
<dbReference type="InterPro" id="IPR018062">
    <property type="entry name" value="HTH_AraC-typ_CS"/>
</dbReference>
<dbReference type="InterPro" id="IPR009057">
    <property type="entry name" value="Homeodomain-like_sf"/>
</dbReference>
<dbReference type="GO" id="GO:0043565">
    <property type="term" value="F:sequence-specific DNA binding"/>
    <property type="evidence" value="ECO:0007669"/>
    <property type="project" value="InterPro"/>
</dbReference>
<dbReference type="GO" id="GO:0003700">
    <property type="term" value="F:DNA-binding transcription factor activity"/>
    <property type="evidence" value="ECO:0007669"/>
    <property type="project" value="InterPro"/>
</dbReference>
<dbReference type="Pfam" id="PF12833">
    <property type="entry name" value="HTH_18"/>
    <property type="match status" value="1"/>
</dbReference>
<dbReference type="SUPFAM" id="SSF46689">
    <property type="entry name" value="Homeodomain-like"/>
    <property type="match status" value="2"/>
</dbReference>
<dbReference type="Gene3D" id="1.10.10.60">
    <property type="entry name" value="Homeodomain-like"/>
    <property type="match status" value="2"/>
</dbReference>
<dbReference type="AlphaFoldDB" id="A0A4V3D5N0"/>